<evidence type="ECO:0008006" key="3">
    <source>
        <dbReference type="Google" id="ProtNLM"/>
    </source>
</evidence>
<dbReference type="PATRIC" id="fig|1354253.4.peg.763"/>
<dbReference type="InterPro" id="IPR021352">
    <property type="entry name" value="DUF2971"/>
</dbReference>
<reference evidence="1 2" key="1">
    <citation type="submission" date="2016-04" db="EMBL/GenBank/DDBJ databases">
        <title>ATOL: Assembling a taxonomically balanced genome-scale reconstruction of the evolutionary history of the Enterobacteriaceae.</title>
        <authorList>
            <person name="Plunkett G.III."/>
            <person name="Neeno-Eckwall E.C."/>
            <person name="Glasner J.D."/>
            <person name="Perna N.T."/>
        </authorList>
    </citation>
    <scope>NUCLEOTIDE SEQUENCE [LARGE SCALE GENOMIC DNA]</scope>
    <source>
        <strain evidence="1 2">ATCC 51604</strain>
    </source>
</reference>
<organism evidence="1 2">
    <name type="scientific">Buttiauxella gaviniae ATCC 51604</name>
    <dbReference type="NCBI Taxonomy" id="1354253"/>
    <lineage>
        <taxon>Bacteria</taxon>
        <taxon>Pseudomonadati</taxon>
        <taxon>Pseudomonadota</taxon>
        <taxon>Gammaproteobacteria</taxon>
        <taxon>Enterobacterales</taxon>
        <taxon>Enterobacteriaceae</taxon>
        <taxon>Buttiauxella</taxon>
    </lineage>
</organism>
<sequence length="253" mass="28653">MKIEKCTKFYKYVSIEGCLKIITEGTLKYTKPVDFNDPFDCYPYMPERGADKLFKRLATRVPITHHASKKKTQKNCALIKRTGSKGVIHEILSKSIAITCFSTDPFSVPMWAHYANNHEGCVIELQATDQIVGKIAQQSPNSPIILPIHVVYSDDRLPLCDKDGIINGFNPVFVKSTQWSYEKEVRAYCPNDGIQPFNRLQITKVFMGERITQSNKKAVEAAIDVMNKEIGSRCKTTSLTLAFKTFKFVEVQS</sequence>
<accession>A0A1B7I528</accession>
<evidence type="ECO:0000313" key="1">
    <source>
        <dbReference type="EMBL" id="OAT23493.1"/>
    </source>
</evidence>
<dbReference type="AlphaFoldDB" id="A0A1B7I528"/>
<comment type="caution">
    <text evidence="1">The sequence shown here is derived from an EMBL/GenBank/DDBJ whole genome shotgun (WGS) entry which is preliminary data.</text>
</comment>
<dbReference type="Proteomes" id="UP000078504">
    <property type="component" value="Unassembled WGS sequence"/>
</dbReference>
<dbReference type="RefSeq" id="WP_064512276.1">
    <property type="nucleotide sequence ID" value="NZ_LXEP01000005.1"/>
</dbReference>
<proteinExistence type="predicted"/>
<name>A0A1B7I528_9ENTR</name>
<dbReference type="EMBL" id="LXEP01000005">
    <property type="protein sequence ID" value="OAT23493.1"/>
    <property type="molecule type" value="Genomic_DNA"/>
</dbReference>
<evidence type="ECO:0000313" key="2">
    <source>
        <dbReference type="Proteomes" id="UP000078504"/>
    </source>
</evidence>
<gene>
    <name evidence="1" type="ORF">M977_00743</name>
</gene>
<dbReference type="Pfam" id="PF11185">
    <property type="entry name" value="DUF2971"/>
    <property type="match status" value="1"/>
</dbReference>
<protein>
    <recommendedName>
        <fullName evidence="3">DUF2971 domain-containing protein</fullName>
    </recommendedName>
</protein>